<dbReference type="Pfam" id="PF08241">
    <property type="entry name" value="Methyltransf_11"/>
    <property type="match status" value="1"/>
</dbReference>
<dbReference type="CDD" id="cd02440">
    <property type="entry name" value="AdoMet_MTases"/>
    <property type="match status" value="1"/>
</dbReference>
<dbReference type="GO" id="GO:0008757">
    <property type="term" value="F:S-adenosylmethionine-dependent methyltransferase activity"/>
    <property type="evidence" value="ECO:0007669"/>
    <property type="project" value="InterPro"/>
</dbReference>
<dbReference type="InterPro" id="IPR013216">
    <property type="entry name" value="Methyltransf_11"/>
</dbReference>
<dbReference type="Gene3D" id="3.40.50.150">
    <property type="entry name" value="Vaccinia Virus protein VP39"/>
    <property type="match status" value="1"/>
</dbReference>
<gene>
    <name evidence="2" type="ORF">A2663_04810</name>
</gene>
<name>A0A1G1Y9T3_9BACT</name>
<organism evidence="2 3">
    <name type="scientific">Candidatus Buchananbacteria bacterium RIFCSPHIGHO2_01_FULL_46_12</name>
    <dbReference type="NCBI Taxonomy" id="1797536"/>
    <lineage>
        <taxon>Bacteria</taxon>
        <taxon>Candidatus Buchananiibacteriota</taxon>
    </lineage>
</organism>
<dbReference type="InterPro" id="IPR029063">
    <property type="entry name" value="SAM-dependent_MTases_sf"/>
</dbReference>
<reference evidence="2 3" key="1">
    <citation type="journal article" date="2016" name="Nat. Commun.">
        <title>Thousands of microbial genomes shed light on interconnected biogeochemical processes in an aquifer system.</title>
        <authorList>
            <person name="Anantharaman K."/>
            <person name="Brown C.T."/>
            <person name="Hug L.A."/>
            <person name="Sharon I."/>
            <person name="Castelle C.J."/>
            <person name="Probst A.J."/>
            <person name="Thomas B.C."/>
            <person name="Singh A."/>
            <person name="Wilkins M.J."/>
            <person name="Karaoz U."/>
            <person name="Brodie E.L."/>
            <person name="Williams K.H."/>
            <person name="Hubbard S.S."/>
            <person name="Banfield J.F."/>
        </authorList>
    </citation>
    <scope>NUCLEOTIDE SEQUENCE [LARGE SCALE GENOMIC DNA]</scope>
</reference>
<proteinExistence type="predicted"/>
<dbReference type="SUPFAM" id="SSF53335">
    <property type="entry name" value="S-adenosyl-L-methionine-dependent methyltransferases"/>
    <property type="match status" value="1"/>
</dbReference>
<feature type="domain" description="Methyltransferase type 11" evidence="1">
    <location>
        <begin position="54"/>
        <end position="141"/>
    </location>
</feature>
<accession>A0A1G1Y9T3</accession>
<sequence length="270" mass="32348">MTKKLTWDPKVANVYRKMLPPGPPSKSELKIYERYIKEVKRKRDPKILILGSTAGTRDLCSKYKLAYTSVDYHEVNFRIMGTVLKYKDTGRLIVADWQKMNLNEKFDLILGDIAFHMMPFKDLDKVLVRLKKILKKDGVIVHRSWMRKKGHFKDLAKFLKNEYPKLRKKKIPSFTILVLPFLMYYYDEKKDQVLFAQNLKDFKKFVDRGLLPKKDYDNFDYFLNAYFLPMTYPLKPRFEAKLKKYFKINKILKGADWYRDYALMYVLGQK</sequence>
<evidence type="ECO:0000259" key="1">
    <source>
        <dbReference type="Pfam" id="PF08241"/>
    </source>
</evidence>
<comment type="caution">
    <text evidence="2">The sequence shown here is derived from an EMBL/GenBank/DDBJ whole genome shotgun (WGS) entry which is preliminary data.</text>
</comment>
<protein>
    <recommendedName>
        <fullName evidence="1">Methyltransferase type 11 domain-containing protein</fullName>
    </recommendedName>
</protein>
<dbReference type="AlphaFoldDB" id="A0A1G1Y9T3"/>
<evidence type="ECO:0000313" key="3">
    <source>
        <dbReference type="Proteomes" id="UP000178432"/>
    </source>
</evidence>
<evidence type="ECO:0000313" key="2">
    <source>
        <dbReference type="EMBL" id="OGY49085.1"/>
    </source>
</evidence>
<dbReference type="Proteomes" id="UP000178432">
    <property type="component" value="Unassembled WGS sequence"/>
</dbReference>
<dbReference type="EMBL" id="MHIF01000005">
    <property type="protein sequence ID" value="OGY49085.1"/>
    <property type="molecule type" value="Genomic_DNA"/>
</dbReference>